<keyword evidence="3" id="KW-1185">Reference proteome</keyword>
<dbReference type="InterPro" id="IPR002109">
    <property type="entry name" value="Glutaredoxin"/>
</dbReference>
<name>A0ABV0GLR3_PAENI</name>
<dbReference type="SUPFAM" id="SSF52833">
    <property type="entry name" value="Thioredoxin-like"/>
    <property type="match status" value="1"/>
</dbReference>
<evidence type="ECO:0000313" key="2">
    <source>
        <dbReference type="EMBL" id="MEO3939486.1"/>
    </source>
</evidence>
<feature type="domain" description="Glutaredoxin" evidence="1">
    <location>
        <begin position="9"/>
        <end position="62"/>
    </location>
</feature>
<dbReference type="Pfam" id="PF00462">
    <property type="entry name" value="Glutaredoxin"/>
    <property type="match status" value="1"/>
</dbReference>
<gene>
    <name evidence="2" type="ORF">V3C41_00190</name>
</gene>
<dbReference type="Proteomes" id="UP001448614">
    <property type="component" value="Unassembled WGS sequence"/>
</dbReference>
<comment type="caution">
    <text evidence="2">The sequence shown here is derived from an EMBL/GenBank/DDBJ whole genome shotgun (WGS) entry which is preliminary data.</text>
</comment>
<protein>
    <submittedName>
        <fullName evidence="2">Glutaredoxin family protein</fullName>
    </submittedName>
</protein>
<accession>A0ABV0GLR3</accession>
<dbReference type="PANTHER" id="PTHR34386:SF1">
    <property type="entry name" value="GLUTAREDOXIN-LIKE PROTEIN NRDH"/>
    <property type="match status" value="1"/>
</dbReference>
<dbReference type="InterPro" id="IPR051548">
    <property type="entry name" value="Grx-like_ET"/>
</dbReference>
<proteinExistence type="predicted"/>
<evidence type="ECO:0000259" key="1">
    <source>
        <dbReference type="Pfam" id="PF00462"/>
    </source>
</evidence>
<organism evidence="2 3">
    <name type="scientific">Paenarthrobacter nicotinovorans</name>
    <name type="common">Arthrobacter nicotinovorans</name>
    <dbReference type="NCBI Taxonomy" id="29320"/>
    <lineage>
        <taxon>Bacteria</taxon>
        <taxon>Bacillati</taxon>
        <taxon>Actinomycetota</taxon>
        <taxon>Actinomycetes</taxon>
        <taxon>Micrococcales</taxon>
        <taxon>Micrococcaceae</taxon>
        <taxon>Paenarthrobacter</taxon>
    </lineage>
</organism>
<sequence length="94" mass="10479">MTSSITDYTVYTKPGCPNCDRTMEYFDSKGITYTPVDITEVPAALEYITQELGYSQAPVIVNNSDDQDHWSGLRRDKLVQAAMTHTTASHQEAS</sequence>
<dbReference type="PANTHER" id="PTHR34386">
    <property type="entry name" value="GLUTAREDOXIN"/>
    <property type="match status" value="1"/>
</dbReference>
<dbReference type="EMBL" id="JBBMFV010000001">
    <property type="protein sequence ID" value="MEO3939486.1"/>
    <property type="molecule type" value="Genomic_DNA"/>
</dbReference>
<dbReference type="Gene3D" id="3.40.30.10">
    <property type="entry name" value="Glutaredoxin"/>
    <property type="match status" value="1"/>
</dbReference>
<dbReference type="PROSITE" id="PS51354">
    <property type="entry name" value="GLUTAREDOXIN_2"/>
    <property type="match status" value="1"/>
</dbReference>
<dbReference type="RefSeq" id="WP_172326263.1">
    <property type="nucleotide sequence ID" value="NZ_JBBMFV010000001.1"/>
</dbReference>
<evidence type="ECO:0000313" key="3">
    <source>
        <dbReference type="Proteomes" id="UP001448614"/>
    </source>
</evidence>
<dbReference type="CDD" id="cd02976">
    <property type="entry name" value="NrdH"/>
    <property type="match status" value="1"/>
</dbReference>
<dbReference type="InterPro" id="IPR036249">
    <property type="entry name" value="Thioredoxin-like_sf"/>
</dbReference>
<reference evidence="2 3" key="1">
    <citation type="journal article" date="2024" name="Appl. Microbiol. Biotechnol.">
        <title>Biosynthetic gene clusters with biotechnological applications in novel Antarctic isolates from Actinomycetota.</title>
        <authorList>
            <person name="Bruna P."/>
            <person name="Nunez-Montero K."/>
            <person name="Contreras M.J."/>
            <person name="Leal K."/>
            <person name="Garcia M."/>
            <person name="Abanto M."/>
            <person name="Barrientos L."/>
        </authorList>
    </citation>
    <scope>NUCLEOTIDE SEQUENCE [LARGE SCALE GENOMIC DNA]</scope>
    <source>
        <strain evidence="2 3">Se16.17</strain>
    </source>
</reference>